<sequence>MSGLHRVFEGLTAVFAVATLPAGLLAGMFVGGGAAAIVFIVGWFLLVPVAGILAGSLSDPAEEIERATEIRDLAAGIGDGETNSEDGNADDPLDALRRRYAEGEIDEEALERGLEALLETEDAQATDTDSIRNALDRLDEGETATSRRPEGTERQEPALDVE</sequence>
<keyword evidence="6" id="KW-1185">Reference proteome</keyword>
<dbReference type="AlphaFoldDB" id="F7PPE8"/>
<proteinExistence type="predicted"/>
<evidence type="ECO:0000313" key="6">
    <source>
        <dbReference type="Proteomes" id="UP000015381"/>
    </source>
</evidence>
<gene>
    <name evidence="4" type="ORF">HLRTI_000822</name>
    <name evidence="3" type="ORF">HTIA_0687</name>
</gene>
<feature type="transmembrane region" description="Helical" evidence="2">
    <location>
        <begin position="7"/>
        <end position="30"/>
    </location>
</feature>
<evidence type="ECO:0008006" key="7">
    <source>
        <dbReference type="Google" id="ProtNLM"/>
    </source>
</evidence>
<dbReference type="KEGG" id="hti:HTIA_0687"/>
<organism evidence="4 5">
    <name type="scientific">Halorhabdus tiamatea SARL4B</name>
    <dbReference type="NCBI Taxonomy" id="1033806"/>
    <lineage>
        <taxon>Archaea</taxon>
        <taxon>Methanobacteriati</taxon>
        <taxon>Methanobacteriota</taxon>
        <taxon>Stenosarchaea group</taxon>
        <taxon>Halobacteria</taxon>
        <taxon>Halobacteriales</taxon>
        <taxon>Haloarculaceae</taxon>
        <taxon>Halorhabdus</taxon>
    </lineage>
</organism>
<dbReference type="eggNOG" id="arCOG03911">
    <property type="taxonomic scope" value="Archaea"/>
</dbReference>
<dbReference type="Proteomes" id="UP000003861">
    <property type="component" value="Unassembled WGS sequence"/>
</dbReference>
<protein>
    <recommendedName>
        <fullName evidence="7">SHOCT domain-containing protein</fullName>
    </recommendedName>
</protein>
<keyword evidence="2" id="KW-1133">Transmembrane helix</keyword>
<dbReference type="EMBL" id="HF571520">
    <property type="protein sequence ID" value="CCQ32827.1"/>
    <property type="molecule type" value="Genomic_DNA"/>
</dbReference>
<dbReference type="GeneID" id="23797980"/>
<reference evidence="3 6" key="3">
    <citation type="journal article" date="2014" name="Environ. Microbiol.">
        <title>Halorhabdus tiamatea: proteogenomics and glycosidase activity measurements identify the first cultivated euryarchaeon from a deep-sea anoxic brine lake as potential polysaccharide degrader.</title>
        <authorList>
            <person name="Werner J."/>
            <person name="Ferrer M."/>
            <person name="Michel G."/>
            <person name="Mann A.J."/>
            <person name="Huang S."/>
            <person name="Juarez S."/>
            <person name="Ciordia S."/>
            <person name="Albar J.P."/>
            <person name="Alcaide M."/>
            <person name="La Cono V."/>
            <person name="Yakimov M.M."/>
            <person name="Antunes A."/>
            <person name="Taborda M."/>
            <person name="Da Costa M.S."/>
            <person name="Amann R.I."/>
            <person name="Gloeckner F.O."/>
            <person name="Golyshina O.V."/>
            <person name="Golyshin P.N."/>
            <person name="Teeling H."/>
        </authorList>
    </citation>
    <scope>NUCLEOTIDE SEQUENCE [LARGE SCALE GENOMIC DNA]</scope>
    <source>
        <strain evidence="6">SARL4B</strain>
        <strain evidence="3">Type strain: SARL4B</strain>
    </source>
</reference>
<evidence type="ECO:0000256" key="2">
    <source>
        <dbReference type="SAM" id="Phobius"/>
    </source>
</evidence>
<dbReference type="EMBL" id="AFNT02000006">
    <property type="protein sequence ID" value="ERJ07208.1"/>
    <property type="molecule type" value="Genomic_DNA"/>
</dbReference>
<dbReference type="Proteomes" id="UP000015381">
    <property type="component" value="Chromosome I"/>
</dbReference>
<evidence type="ECO:0000313" key="3">
    <source>
        <dbReference type="EMBL" id="CCQ32827.1"/>
    </source>
</evidence>
<reference evidence="4 5" key="1">
    <citation type="journal article" date="2011" name="J. Bacteriol.">
        <title>Genome sequence of Halorhabdus tiamatea, the first archaeon isolated from a deep-sea anoxic brine lake.</title>
        <authorList>
            <person name="Antunes A."/>
            <person name="Alam I."/>
            <person name="Bajic V.B."/>
            <person name="Stingl U."/>
        </authorList>
    </citation>
    <scope>NUCLEOTIDE SEQUENCE [LARGE SCALE GENOMIC DNA]</scope>
    <source>
        <strain evidence="4 5">SARL4B</strain>
    </source>
</reference>
<dbReference type="STRING" id="1033806.HTIA_0687"/>
<dbReference type="HOGENOM" id="CLU_138327_0_0_2"/>
<evidence type="ECO:0000256" key="1">
    <source>
        <dbReference type="SAM" id="MobiDB-lite"/>
    </source>
</evidence>
<evidence type="ECO:0000313" key="5">
    <source>
        <dbReference type="Proteomes" id="UP000003861"/>
    </source>
</evidence>
<feature type="compositionally biased region" description="Acidic residues" evidence="1">
    <location>
        <begin position="82"/>
        <end position="93"/>
    </location>
</feature>
<feature type="transmembrane region" description="Helical" evidence="2">
    <location>
        <begin position="36"/>
        <end position="57"/>
    </location>
</feature>
<dbReference type="OrthoDB" id="178074at2157"/>
<reference evidence="4 5" key="2">
    <citation type="journal article" date="2013" name="PLoS ONE">
        <title>INDIGO - INtegrated Data Warehouse of MIcrobial GenOmes with Examples from the Red Sea Extremophiles.</title>
        <authorList>
            <person name="Alam I."/>
            <person name="Antunes A."/>
            <person name="Kamau A.A."/>
            <person name="Ba Alawi W."/>
            <person name="Kalkatawi M."/>
            <person name="Stingl U."/>
            <person name="Bajic V.B."/>
        </authorList>
    </citation>
    <scope>NUCLEOTIDE SEQUENCE [LARGE SCALE GENOMIC DNA]</scope>
    <source>
        <strain evidence="4 5">SARL4B</strain>
    </source>
</reference>
<keyword evidence="2" id="KW-0472">Membrane</keyword>
<accession>F7PPE8</accession>
<feature type="compositionally biased region" description="Basic and acidic residues" evidence="1">
    <location>
        <begin position="134"/>
        <end position="162"/>
    </location>
</feature>
<feature type="region of interest" description="Disordered" evidence="1">
    <location>
        <begin position="75"/>
        <end position="96"/>
    </location>
</feature>
<feature type="region of interest" description="Disordered" evidence="1">
    <location>
        <begin position="119"/>
        <end position="162"/>
    </location>
</feature>
<dbReference type="RefSeq" id="WP_008527841.1">
    <property type="nucleotide sequence ID" value="NC_021921.1"/>
</dbReference>
<evidence type="ECO:0000313" key="4">
    <source>
        <dbReference type="EMBL" id="ERJ07208.1"/>
    </source>
</evidence>
<keyword evidence="2" id="KW-0812">Transmembrane</keyword>
<name>F7PPE8_9EURY</name>